<proteinExistence type="predicted"/>
<keyword evidence="3" id="KW-1185">Reference proteome</keyword>
<dbReference type="RefSeq" id="WP_179775561.1">
    <property type="nucleotide sequence ID" value="NZ_JACCFK010000001.1"/>
</dbReference>
<gene>
    <name evidence="2" type="ORF">HNR02_005027</name>
</gene>
<evidence type="ECO:0000259" key="1">
    <source>
        <dbReference type="Pfam" id="PF20091"/>
    </source>
</evidence>
<dbReference type="AlphaFoldDB" id="A0A853BAA9"/>
<dbReference type="Pfam" id="PF20091">
    <property type="entry name" value="Abhydrolase_10"/>
    <property type="match status" value="1"/>
</dbReference>
<evidence type="ECO:0000313" key="2">
    <source>
        <dbReference type="EMBL" id="NYI91704.1"/>
    </source>
</evidence>
<dbReference type="EMBL" id="JACCFK010000001">
    <property type="protein sequence ID" value="NYI91704.1"/>
    <property type="molecule type" value="Genomic_DNA"/>
</dbReference>
<reference evidence="2 3" key="1">
    <citation type="submission" date="2020-07" db="EMBL/GenBank/DDBJ databases">
        <title>Sequencing the genomes of 1000 actinobacteria strains.</title>
        <authorList>
            <person name="Klenk H.-P."/>
        </authorList>
    </citation>
    <scope>NUCLEOTIDE SEQUENCE [LARGE SCALE GENOMIC DNA]</scope>
    <source>
        <strain evidence="2 3">DSM 104006</strain>
    </source>
</reference>
<name>A0A853BAA9_9PSEU</name>
<accession>A0A853BAA9</accession>
<feature type="domain" description="Alpha/beta hydrolase" evidence="1">
    <location>
        <begin position="17"/>
        <end position="367"/>
    </location>
</feature>
<evidence type="ECO:0000313" key="3">
    <source>
        <dbReference type="Proteomes" id="UP000549616"/>
    </source>
</evidence>
<sequence>MTLDELAGSGEAFGADDPWTGGLAEHGYRTREFLLRGDGFATRLLVREPAGDASGVVVLEPMHYSGGRPVWRSCHEYLLRCRHTWAEVACQTTPAHAMVRRSPDRYRAVHLPGRPSALTPFDGAGLGLRERSDRFSQVWWDTSPRLTDILSAAIRAVRDLGCGTVVLAGSSQSGGVVRRYATALGPYDEAPDGFLPLHSGGAALTTLRRPTVEVLAEADLESVRSAAGLPGQGRDLAHRGGDPRHYVVYEVPGMAHVDSRYAPPEAAPPPGSRWSTFPHTHVTHAALDALVAWARDGVAPPRSCHLDVSCRDAAGHPDGGWRTPAVDLPRARLEVISPGEHWSRGHEYPLPAPRGYPAAAESVLTRLVDQRRYLPEDAATWLRETLKG</sequence>
<comment type="caution">
    <text evidence="2">The sequence shown here is derived from an EMBL/GenBank/DDBJ whole genome shotgun (WGS) entry which is preliminary data.</text>
</comment>
<protein>
    <recommendedName>
        <fullName evidence="1">Alpha/beta hydrolase domain-containing protein</fullName>
    </recommendedName>
</protein>
<dbReference type="Proteomes" id="UP000549616">
    <property type="component" value="Unassembled WGS sequence"/>
</dbReference>
<dbReference type="InterPro" id="IPR045394">
    <property type="entry name" value="Abhydrolase_dom"/>
</dbReference>
<organism evidence="2 3">
    <name type="scientific">Amycolatopsis endophytica</name>
    <dbReference type="NCBI Taxonomy" id="860233"/>
    <lineage>
        <taxon>Bacteria</taxon>
        <taxon>Bacillati</taxon>
        <taxon>Actinomycetota</taxon>
        <taxon>Actinomycetes</taxon>
        <taxon>Pseudonocardiales</taxon>
        <taxon>Pseudonocardiaceae</taxon>
        <taxon>Amycolatopsis</taxon>
    </lineage>
</organism>